<proteinExistence type="predicted"/>
<gene>
    <name evidence="1" type="ORF">KOEU_14970</name>
</gene>
<sequence>MTRLRAVSRRRLRFVDESGRVISLTPYRGADMDDVTLSQLQAARSHVATSTQPPFPRATLIERSAKRLLEQLGQWRHAPGHAFDILCYLDRARDLGQRGIRLLSAEQADTLIEARWYLDIPDRMASDYFIRALSLVTPARFIQILHEIVELICNATPDIQWLRRGYTLLQDLEKQDAHRDTMPRIREIFAPLPPLSPVVHAPEPVPMRKRRRRSAYLPNLNDPDWDTP</sequence>
<dbReference type="Proteomes" id="UP000037566">
    <property type="component" value="Unassembled WGS sequence"/>
</dbReference>
<comment type="caution">
    <text evidence="1">The sequence shown here is derived from an EMBL/GenBank/DDBJ whole genome shotgun (WGS) entry which is preliminary data.</text>
</comment>
<evidence type="ECO:0000313" key="2">
    <source>
        <dbReference type="Proteomes" id="UP000037566"/>
    </source>
</evidence>
<dbReference type="EMBL" id="LHUQ01000006">
    <property type="protein sequence ID" value="KON64852.1"/>
    <property type="molecule type" value="Genomic_DNA"/>
</dbReference>
<reference evidence="1" key="1">
    <citation type="submission" date="2015-08" db="EMBL/GenBank/DDBJ databases">
        <title>Draft genome sequence of Komagataeibacter europaeus CECT 8546 a cellulose producer strain from vinegar produced by the traditional method.</title>
        <authorList>
            <person name="Poehlein A."/>
            <person name="Valera M.J."/>
            <person name="Haack F.S."/>
            <person name="Mas A."/>
            <person name="Daniel R."/>
            <person name="Streit W.R."/>
            <person name="Mateo E."/>
        </authorList>
    </citation>
    <scope>NUCLEOTIDE SEQUENCE [LARGE SCALE GENOMIC DNA]</scope>
    <source>
        <strain evidence="1">CECT 8546</strain>
    </source>
</reference>
<name>A0A0M0EHV2_KOMEU</name>
<dbReference type="PATRIC" id="fig|33995.3.peg.1671"/>
<protein>
    <submittedName>
        <fullName evidence="1">Uncharacterized protein</fullName>
    </submittedName>
</protein>
<organism evidence="1 2">
    <name type="scientific">Komagataeibacter europaeus</name>
    <name type="common">Gluconacetobacter europaeus</name>
    <dbReference type="NCBI Taxonomy" id="33995"/>
    <lineage>
        <taxon>Bacteria</taxon>
        <taxon>Pseudomonadati</taxon>
        <taxon>Pseudomonadota</taxon>
        <taxon>Alphaproteobacteria</taxon>
        <taxon>Acetobacterales</taxon>
        <taxon>Acetobacteraceae</taxon>
        <taxon>Komagataeibacter</taxon>
    </lineage>
</organism>
<keyword evidence="2" id="KW-1185">Reference proteome</keyword>
<accession>A0A0M0EHV2</accession>
<evidence type="ECO:0000313" key="1">
    <source>
        <dbReference type="EMBL" id="KON64852.1"/>
    </source>
</evidence>
<dbReference type="AlphaFoldDB" id="A0A0M0EHV2"/>
<dbReference type="STRING" id="33995.KOEU_14970"/>